<feature type="transmembrane region" description="Helical" evidence="4">
    <location>
        <begin position="159"/>
        <end position="178"/>
    </location>
</feature>
<feature type="transmembrane region" description="Helical" evidence="4">
    <location>
        <begin position="114"/>
        <end position="139"/>
    </location>
</feature>
<dbReference type="CDD" id="cd16917">
    <property type="entry name" value="HATPase_UhpB-NarQ-NarX-like"/>
    <property type="match status" value="1"/>
</dbReference>
<dbReference type="InterPro" id="IPR036890">
    <property type="entry name" value="HATPase_C_sf"/>
</dbReference>
<evidence type="ECO:0000259" key="5">
    <source>
        <dbReference type="Pfam" id="PF02518"/>
    </source>
</evidence>
<dbReference type="PANTHER" id="PTHR24421">
    <property type="entry name" value="NITRATE/NITRITE SENSOR PROTEIN NARX-RELATED"/>
    <property type="match status" value="1"/>
</dbReference>
<accession>A0ABW4L9L6</accession>
<feature type="transmembrane region" description="Helical" evidence="4">
    <location>
        <begin position="14"/>
        <end position="36"/>
    </location>
</feature>
<keyword evidence="4" id="KW-1133">Transmembrane helix</keyword>
<dbReference type="InterPro" id="IPR050482">
    <property type="entry name" value="Sensor_HK_TwoCompSys"/>
</dbReference>
<evidence type="ECO:0000313" key="7">
    <source>
        <dbReference type="Proteomes" id="UP001597347"/>
    </source>
</evidence>
<sequence>MSGRGGAEERVRRVASVLFAVGALVFGLIILGAILSQLDAAPAWWTAASLLAILGTALALGAAAPFAPLPVVRGLAAATAIGYALVAASMPFAVEPDATQGAAPWPLGLTAIGTTAAALAFRPAIAWASTVLLGVSVAVDRIATADRDLTAIALQDAAYAAFFAAVYVALVLGSLAAARRVDEAAATADATAAASAVERVQQEERDRVDALVHDRVLATLLLAARRAPGTEGAVQQQAIAARAGLTALLDGTVPDGPIDAAVLADRLRNQLTQLAPWADLEAAPAEDTAAIPAEVAEALVGATGEALRNAVRHAGADASIAVRVEATAEGVAVTVLDNGVGFEPRATPLGRLGIASSIERRMSAAGGEAVVRSMPGRGTAVRLLWTRP</sequence>
<dbReference type="Gene3D" id="3.30.565.10">
    <property type="entry name" value="Histidine kinase-like ATPase, C-terminal domain"/>
    <property type="match status" value="1"/>
</dbReference>
<evidence type="ECO:0000256" key="4">
    <source>
        <dbReference type="SAM" id="Phobius"/>
    </source>
</evidence>
<keyword evidence="4" id="KW-0812">Transmembrane</keyword>
<keyword evidence="1" id="KW-0808">Transferase</keyword>
<comment type="caution">
    <text evidence="6">The sequence shown here is derived from an EMBL/GenBank/DDBJ whole genome shotgun (WGS) entry which is preliminary data.</text>
</comment>
<keyword evidence="3" id="KW-0902">Two-component regulatory system</keyword>
<keyword evidence="2 6" id="KW-0418">Kinase</keyword>
<name>A0ABW4L9L6_9MICO</name>
<evidence type="ECO:0000256" key="2">
    <source>
        <dbReference type="ARBA" id="ARBA00022777"/>
    </source>
</evidence>
<gene>
    <name evidence="6" type="ORF">ACFSBI_01040</name>
</gene>
<dbReference type="SUPFAM" id="SSF55874">
    <property type="entry name" value="ATPase domain of HSP90 chaperone/DNA topoisomerase II/histidine kinase"/>
    <property type="match status" value="1"/>
</dbReference>
<dbReference type="Proteomes" id="UP001597347">
    <property type="component" value="Unassembled WGS sequence"/>
</dbReference>
<reference evidence="7" key="1">
    <citation type="journal article" date="2019" name="Int. J. Syst. Evol. Microbiol.">
        <title>The Global Catalogue of Microorganisms (GCM) 10K type strain sequencing project: providing services to taxonomists for standard genome sequencing and annotation.</title>
        <authorList>
            <consortium name="The Broad Institute Genomics Platform"/>
            <consortium name="The Broad Institute Genome Sequencing Center for Infectious Disease"/>
            <person name="Wu L."/>
            <person name="Ma J."/>
        </authorList>
    </citation>
    <scope>NUCLEOTIDE SEQUENCE [LARGE SCALE GENOMIC DNA]</scope>
    <source>
        <strain evidence="7">CGMCC 1.12471</strain>
    </source>
</reference>
<dbReference type="Pfam" id="PF02518">
    <property type="entry name" value="HATPase_c"/>
    <property type="match status" value="1"/>
</dbReference>
<organism evidence="6 7">
    <name type="scientific">Amnibacterium endophyticum</name>
    <dbReference type="NCBI Taxonomy" id="2109337"/>
    <lineage>
        <taxon>Bacteria</taxon>
        <taxon>Bacillati</taxon>
        <taxon>Actinomycetota</taxon>
        <taxon>Actinomycetes</taxon>
        <taxon>Micrococcales</taxon>
        <taxon>Microbacteriaceae</taxon>
        <taxon>Amnibacterium</taxon>
    </lineage>
</organism>
<keyword evidence="7" id="KW-1185">Reference proteome</keyword>
<protein>
    <submittedName>
        <fullName evidence="6">Sensor histidine kinase</fullName>
    </submittedName>
</protein>
<evidence type="ECO:0000256" key="3">
    <source>
        <dbReference type="ARBA" id="ARBA00023012"/>
    </source>
</evidence>
<dbReference type="PANTHER" id="PTHR24421:SF61">
    <property type="entry name" value="OXYGEN SENSOR HISTIDINE KINASE NREB"/>
    <property type="match status" value="1"/>
</dbReference>
<feature type="transmembrane region" description="Helical" evidence="4">
    <location>
        <begin position="42"/>
        <end position="63"/>
    </location>
</feature>
<keyword evidence="4" id="KW-0472">Membrane</keyword>
<dbReference type="RefSeq" id="WP_377931328.1">
    <property type="nucleotide sequence ID" value="NZ_JBHUEA010000001.1"/>
</dbReference>
<dbReference type="GO" id="GO:0016301">
    <property type="term" value="F:kinase activity"/>
    <property type="evidence" value="ECO:0007669"/>
    <property type="project" value="UniProtKB-KW"/>
</dbReference>
<feature type="domain" description="Histidine kinase/HSP90-like ATPase" evidence="5">
    <location>
        <begin position="298"/>
        <end position="383"/>
    </location>
</feature>
<dbReference type="EMBL" id="JBHUEA010000001">
    <property type="protein sequence ID" value="MFD1720121.1"/>
    <property type="molecule type" value="Genomic_DNA"/>
</dbReference>
<proteinExistence type="predicted"/>
<dbReference type="InterPro" id="IPR003594">
    <property type="entry name" value="HATPase_dom"/>
</dbReference>
<evidence type="ECO:0000256" key="1">
    <source>
        <dbReference type="ARBA" id="ARBA00022679"/>
    </source>
</evidence>
<evidence type="ECO:0000313" key="6">
    <source>
        <dbReference type="EMBL" id="MFD1720121.1"/>
    </source>
</evidence>
<feature type="transmembrane region" description="Helical" evidence="4">
    <location>
        <begin position="75"/>
        <end position="94"/>
    </location>
</feature>